<evidence type="ECO:0000256" key="3">
    <source>
        <dbReference type="ARBA" id="ARBA00022679"/>
    </source>
</evidence>
<evidence type="ECO:0000256" key="2">
    <source>
        <dbReference type="ARBA" id="ARBA00022576"/>
    </source>
</evidence>
<organism evidence="7 8">
    <name type="scientific">Streptomyces sp. 900129855</name>
    <dbReference type="NCBI Taxonomy" id="3155129"/>
    <lineage>
        <taxon>Bacteria</taxon>
        <taxon>Bacillati</taxon>
        <taxon>Actinomycetota</taxon>
        <taxon>Actinomycetes</taxon>
        <taxon>Kitasatosporales</taxon>
        <taxon>Streptomycetaceae</taxon>
        <taxon>Streptomyces</taxon>
    </lineage>
</organism>
<gene>
    <name evidence="7" type="ORF">AB0E89_29205</name>
</gene>
<protein>
    <submittedName>
        <fullName evidence="7">DegT/DnrJ/EryC1/StrS family aminotransferase</fullName>
        <ecNumber evidence="7">2.6.1.-</ecNumber>
    </submittedName>
</protein>
<dbReference type="PANTHER" id="PTHR30244">
    <property type="entry name" value="TRANSAMINASE"/>
    <property type="match status" value="1"/>
</dbReference>
<name>A0ABV2ZPU4_9ACTN</name>
<dbReference type="RefSeq" id="WP_334579262.1">
    <property type="nucleotide sequence ID" value="NZ_JBEZVE010000016.1"/>
</dbReference>
<evidence type="ECO:0000256" key="5">
    <source>
        <dbReference type="ARBA" id="ARBA00038398"/>
    </source>
</evidence>
<comment type="caution">
    <text evidence="7">The sequence shown here is derived from an EMBL/GenBank/DDBJ whole genome shotgun (WGS) entry which is preliminary data.</text>
</comment>
<dbReference type="Pfam" id="PF01041">
    <property type="entry name" value="DegT_DnrJ_EryC1"/>
    <property type="match status" value="1"/>
</dbReference>
<comment type="cofactor">
    <cofactor evidence="1">
        <name>pyridoxal 5'-phosphate</name>
        <dbReference type="ChEBI" id="CHEBI:597326"/>
    </cofactor>
</comment>
<keyword evidence="2 7" id="KW-0032">Aminotransferase</keyword>
<keyword evidence="8" id="KW-1185">Reference proteome</keyword>
<proteinExistence type="inferred from homology"/>
<evidence type="ECO:0000313" key="7">
    <source>
        <dbReference type="EMBL" id="MEU3784581.1"/>
    </source>
</evidence>
<evidence type="ECO:0000256" key="6">
    <source>
        <dbReference type="RuleBase" id="RU004508"/>
    </source>
</evidence>
<dbReference type="Gene3D" id="3.40.640.10">
    <property type="entry name" value="Type I PLP-dependent aspartate aminotransferase-like (Major domain)"/>
    <property type="match status" value="1"/>
</dbReference>
<comment type="similarity">
    <text evidence="5">Belongs to the DegT/DnrJ/EryC1 family. L-glutamine:2-deoxy-scyllo-inosose/scyllo-inosose aminotransferase subfamily.</text>
</comment>
<dbReference type="SUPFAM" id="SSF53383">
    <property type="entry name" value="PLP-dependent transferases"/>
    <property type="match status" value="1"/>
</dbReference>
<reference evidence="7 8" key="1">
    <citation type="submission" date="2024-06" db="EMBL/GenBank/DDBJ databases">
        <title>The Natural Products Discovery Center: Release of the First 8490 Sequenced Strains for Exploring Actinobacteria Biosynthetic Diversity.</title>
        <authorList>
            <person name="Kalkreuter E."/>
            <person name="Kautsar S.A."/>
            <person name="Yang D."/>
            <person name="Bader C.D."/>
            <person name="Teijaro C.N."/>
            <person name="Fluegel L."/>
            <person name="Davis C.M."/>
            <person name="Simpson J.R."/>
            <person name="Lauterbach L."/>
            <person name="Steele A.D."/>
            <person name="Gui C."/>
            <person name="Meng S."/>
            <person name="Li G."/>
            <person name="Viehrig K."/>
            <person name="Ye F."/>
            <person name="Su P."/>
            <person name="Kiefer A.F."/>
            <person name="Nichols A."/>
            <person name="Cepeda A.J."/>
            <person name="Yan W."/>
            <person name="Fan B."/>
            <person name="Jiang Y."/>
            <person name="Adhikari A."/>
            <person name="Zheng C.-J."/>
            <person name="Schuster L."/>
            <person name="Cowan T.M."/>
            <person name="Smanski M.J."/>
            <person name="Chevrette M.G."/>
            <person name="De Carvalho L.P.S."/>
            <person name="Shen B."/>
        </authorList>
    </citation>
    <scope>NUCLEOTIDE SEQUENCE [LARGE SCALE GENOMIC DNA]</scope>
    <source>
        <strain evidence="7 8">NPDC033843</strain>
    </source>
</reference>
<dbReference type="CDD" id="cd00616">
    <property type="entry name" value="AHBA_syn"/>
    <property type="match status" value="1"/>
</dbReference>
<dbReference type="InterPro" id="IPR015421">
    <property type="entry name" value="PyrdxlP-dep_Trfase_major"/>
</dbReference>
<dbReference type="EMBL" id="JBEZVE010000016">
    <property type="protein sequence ID" value="MEU3784581.1"/>
    <property type="molecule type" value="Genomic_DNA"/>
</dbReference>
<keyword evidence="3 7" id="KW-0808">Transferase</keyword>
<dbReference type="GO" id="GO:0008483">
    <property type="term" value="F:transaminase activity"/>
    <property type="evidence" value="ECO:0007669"/>
    <property type="project" value="UniProtKB-KW"/>
</dbReference>
<dbReference type="PIRSF" id="PIRSF000390">
    <property type="entry name" value="PLP_StrS"/>
    <property type="match status" value="1"/>
</dbReference>
<evidence type="ECO:0000256" key="4">
    <source>
        <dbReference type="ARBA" id="ARBA00022898"/>
    </source>
</evidence>
<evidence type="ECO:0000256" key="1">
    <source>
        <dbReference type="ARBA" id="ARBA00001933"/>
    </source>
</evidence>
<dbReference type="InterPro" id="IPR000653">
    <property type="entry name" value="DegT/StrS_aminotransferase"/>
</dbReference>
<accession>A0ABV2ZPU4</accession>
<dbReference type="InterPro" id="IPR015424">
    <property type="entry name" value="PyrdxlP-dep_Trfase"/>
</dbReference>
<sequence>MPDSNVRIRLASPDLGEEEWEVVRRVLRSGVLTNGAENEAFAQEFADRHQARFGVTFCTGTAALNAMLLAEGIGPGDEVIVPSMTFVATATSVCHVGATPVFADIDPRTFNLDPASVAARITQATRAVMTVHYAGQPGDLDGLARVCAEAGVPLLEDAAQAAGAEYRGRPVGAFGRSAMFSFTPAKNITTGEGGMVLTNDPGVAERLKLLRNHGQSGLYQHESLGYNWRLTEMQAAIGRVQLRKLDGILGRKQLVAGSLTRRLTGLPGLTTPHQVPDARGTWALYTCLLPGIRDHVLADLLDQGIEARIYFPPVHQQPVFAERDGGSGLAAALPVTEAVAQAMLSLPVHHRLTEAEVAEIADAVTAAVGRATASPSAPAQLMPVGAPR</sequence>
<dbReference type="Proteomes" id="UP001550739">
    <property type="component" value="Unassembled WGS sequence"/>
</dbReference>
<keyword evidence="4 6" id="KW-0663">Pyridoxal phosphate</keyword>
<dbReference type="InterPro" id="IPR015422">
    <property type="entry name" value="PyrdxlP-dep_Trfase_small"/>
</dbReference>
<dbReference type="EC" id="2.6.1.-" evidence="7"/>
<dbReference type="PANTHER" id="PTHR30244:SF34">
    <property type="entry name" value="DTDP-4-AMINO-4,6-DIDEOXYGALACTOSE TRANSAMINASE"/>
    <property type="match status" value="1"/>
</dbReference>
<dbReference type="Gene3D" id="3.90.1150.10">
    <property type="entry name" value="Aspartate Aminotransferase, domain 1"/>
    <property type="match status" value="1"/>
</dbReference>
<evidence type="ECO:0000313" key="8">
    <source>
        <dbReference type="Proteomes" id="UP001550739"/>
    </source>
</evidence>